<dbReference type="SUPFAM" id="SSF56672">
    <property type="entry name" value="DNA/RNA polymerases"/>
    <property type="match status" value="1"/>
</dbReference>
<dbReference type="InParanoid" id="A8Y110"/>
<keyword evidence="1" id="KW-0233">DNA recombination</keyword>
<dbReference type="Pfam" id="PF00078">
    <property type="entry name" value="RVT_1"/>
    <property type="match status" value="1"/>
</dbReference>
<dbReference type="SUPFAM" id="SSF56349">
    <property type="entry name" value="DNA breaking-rejoining enzymes"/>
    <property type="match status" value="1"/>
</dbReference>
<name>A8Y110_CAEBR</name>
<dbReference type="HOGENOM" id="CLU_411172_0_0_1"/>
<dbReference type="EMBL" id="HE601439">
    <property type="protein sequence ID" value="CAP38579.2"/>
    <property type="molecule type" value="Genomic_DNA"/>
</dbReference>
<dbReference type="GO" id="GO:0015074">
    <property type="term" value="P:DNA integration"/>
    <property type="evidence" value="ECO:0007669"/>
    <property type="project" value="InterPro"/>
</dbReference>
<dbReference type="InterPro" id="IPR043128">
    <property type="entry name" value="Rev_trsase/Diguanyl_cyclase"/>
</dbReference>
<protein>
    <submittedName>
        <fullName evidence="4">Protein CBG21870</fullName>
    </submittedName>
</protein>
<feature type="region of interest" description="Disordered" evidence="2">
    <location>
        <begin position="1"/>
        <end position="40"/>
    </location>
</feature>
<reference evidence="4 5" key="1">
    <citation type="journal article" date="2003" name="PLoS Biol.">
        <title>The genome sequence of Caenorhabditis briggsae: a platform for comparative genomics.</title>
        <authorList>
            <person name="Stein L.D."/>
            <person name="Bao Z."/>
            <person name="Blasiar D."/>
            <person name="Blumenthal T."/>
            <person name="Brent M.R."/>
            <person name="Chen N."/>
            <person name="Chinwalla A."/>
            <person name="Clarke L."/>
            <person name="Clee C."/>
            <person name="Coghlan A."/>
            <person name="Coulson A."/>
            <person name="D'Eustachio P."/>
            <person name="Fitch D.H."/>
            <person name="Fulton L.A."/>
            <person name="Fulton R.E."/>
            <person name="Griffiths-Jones S."/>
            <person name="Harris T.W."/>
            <person name="Hillier L.W."/>
            <person name="Kamath R."/>
            <person name="Kuwabara P.E."/>
            <person name="Mardis E.R."/>
            <person name="Marra M.A."/>
            <person name="Miner T.L."/>
            <person name="Minx P."/>
            <person name="Mullikin J.C."/>
            <person name="Plumb R.W."/>
            <person name="Rogers J."/>
            <person name="Schein J.E."/>
            <person name="Sohrmann M."/>
            <person name="Spieth J."/>
            <person name="Stajich J.E."/>
            <person name="Wei C."/>
            <person name="Willey D."/>
            <person name="Wilson R.K."/>
            <person name="Durbin R."/>
            <person name="Waterston R.H."/>
        </authorList>
    </citation>
    <scope>NUCLEOTIDE SEQUENCE [LARGE SCALE GENOMIC DNA]</scope>
    <source>
        <strain evidence="4 5">AF16</strain>
    </source>
</reference>
<sequence length="668" mass="75245">MRALSEAREVLGNTEARDSVEAEVEKEESSASSAPSMVTLPQNVNKEGMSFPDRLSAAIDFWEKICDVEWILSVIEDGFKIQLNSNVVLPEPQGLRPSVIRHKEFLVAEIERLEAEGVLTRSDHQPRCVSPLHVVEQGKKKRMILDLSELNESLVPPRFKLENLKTAWPFLEDARYAATFDFKSGYHPIKIHKESQDLLSFTLTNPPTAPYFSFRGLPFGLSTAPWLFTKIFKVFVLKWRAEGIKIFLYLDDGLIVGKTEREVARAVKKVREDLNSAGVCVAEEKSFWVPDAKFTWLGYECDLVAREVRGTEKRMAKWQVALEELRRSVAPTVLDRMKFLGCLASFELVAGDVGVGRARSIMQTVEGVRGRRVKGAKRQFVEELKQKAGEGFEHHIERLKMIPFEAKATPTAAAYKAENDKRNSWISQKKLPMDESSFLLYLLDRAKQIGSSALTKISAAYQTANEGISAIGASFVSDIIKSKRREESLLKKEVVKVTVEDVKKITMLAMKEDSPERDRDALLAILSFNVMLRASEAAEIKWAGVTQKDGMIEVHVEKAKNDQLRLGRRSFFNYEPDSDADILMCRWRLRTKGKCPYVFSHLDGSKKLSKQAISTLSTKMLAAIGKPGATSLLQKRRSQPHEENRAFNGGNSMQRKMEIGGRTSAVSH</sequence>
<evidence type="ECO:0000256" key="2">
    <source>
        <dbReference type="SAM" id="MobiDB-lite"/>
    </source>
</evidence>
<dbReference type="Proteomes" id="UP000008549">
    <property type="component" value="Unassembled WGS sequence"/>
</dbReference>
<evidence type="ECO:0000256" key="1">
    <source>
        <dbReference type="ARBA" id="ARBA00023172"/>
    </source>
</evidence>
<dbReference type="PROSITE" id="PS50878">
    <property type="entry name" value="RT_POL"/>
    <property type="match status" value="1"/>
</dbReference>
<proteinExistence type="predicted"/>
<dbReference type="InterPro" id="IPR043502">
    <property type="entry name" value="DNA/RNA_pol_sf"/>
</dbReference>
<dbReference type="CTD" id="8591055"/>
<evidence type="ECO:0000313" key="5">
    <source>
        <dbReference type="Proteomes" id="UP000008549"/>
    </source>
</evidence>
<dbReference type="AlphaFoldDB" id="A8Y110"/>
<dbReference type="CDD" id="cd03714">
    <property type="entry name" value="RT_DIRS1"/>
    <property type="match status" value="1"/>
</dbReference>
<dbReference type="KEGG" id="cbr:CBG_21870"/>
<gene>
    <name evidence="4" type="ORF">CBG21870</name>
    <name evidence="4" type="ORF">CBG_21870</name>
</gene>
<feature type="region of interest" description="Disordered" evidence="2">
    <location>
        <begin position="633"/>
        <end position="668"/>
    </location>
</feature>
<keyword evidence="5" id="KW-1185">Reference proteome</keyword>
<feature type="compositionally biased region" description="Basic and acidic residues" evidence="2">
    <location>
        <begin position="1"/>
        <end position="20"/>
    </location>
</feature>
<evidence type="ECO:0000313" key="4">
    <source>
        <dbReference type="EMBL" id="CAP38579.2"/>
    </source>
</evidence>
<dbReference type="eggNOG" id="KOG0017">
    <property type="taxonomic scope" value="Eukaryota"/>
</dbReference>
<dbReference type="GO" id="GO:0006310">
    <property type="term" value="P:DNA recombination"/>
    <property type="evidence" value="ECO:0007669"/>
    <property type="project" value="UniProtKB-KW"/>
</dbReference>
<dbReference type="InterPro" id="IPR013762">
    <property type="entry name" value="Integrase-like_cat_sf"/>
</dbReference>
<dbReference type="RefSeq" id="XP_002649041.2">
    <property type="nucleotide sequence ID" value="XM_002648995.2"/>
</dbReference>
<organism evidence="4 5">
    <name type="scientific">Caenorhabditis briggsae</name>
    <dbReference type="NCBI Taxonomy" id="6238"/>
    <lineage>
        <taxon>Eukaryota</taxon>
        <taxon>Metazoa</taxon>
        <taxon>Ecdysozoa</taxon>
        <taxon>Nematoda</taxon>
        <taxon>Chromadorea</taxon>
        <taxon>Rhabditida</taxon>
        <taxon>Rhabditina</taxon>
        <taxon>Rhabditomorpha</taxon>
        <taxon>Rhabditoidea</taxon>
        <taxon>Rhabditidae</taxon>
        <taxon>Peloderinae</taxon>
        <taxon>Caenorhabditis</taxon>
    </lineage>
</organism>
<dbReference type="PANTHER" id="PTHR33435">
    <property type="entry name" value="PROTEIN CBG21870-RELATED"/>
    <property type="match status" value="1"/>
</dbReference>
<dbReference type="Gene3D" id="3.10.10.10">
    <property type="entry name" value="HIV Type 1 Reverse Transcriptase, subunit A, domain 1"/>
    <property type="match status" value="1"/>
</dbReference>
<evidence type="ECO:0000259" key="3">
    <source>
        <dbReference type="PROSITE" id="PS50878"/>
    </source>
</evidence>
<dbReference type="PANTHER" id="PTHR33435:SF3">
    <property type="entry name" value="PROTEIN CBG21870"/>
    <property type="match status" value="1"/>
</dbReference>
<dbReference type="InterPro" id="IPR011010">
    <property type="entry name" value="DNA_brk_join_enz"/>
</dbReference>
<dbReference type="Gene3D" id="3.30.70.270">
    <property type="match status" value="1"/>
</dbReference>
<dbReference type="InterPro" id="IPR000477">
    <property type="entry name" value="RT_dom"/>
</dbReference>
<reference evidence="4 5" key="2">
    <citation type="journal article" date="2011" name="PLoS Genet.">
        <title>Caenorhabditis briggsae recombinant inbred line genotypes reveal inter-strain incompatibility and the evolution of recombination.</title>
        <authorList>
            <person name="Ross J.A."/>
            <person name="Koboldt D.C."/>
            <person name="Staisch J.E."/>
            <person name="Chamberlin H.M."/>
            <person name="Gupta B.P."/>
            <person name="Miller R.D."/>
            <person name="Baird S.E."/>
            <person name="Haag E.S."/>
        </authorList>
    </citation>
    <scope>NUCLEOTIDE SEQUENCE [LARGE SCALE GENOMIC DNA]</scope>
    <source>
        <strain evidence="4 5">AF16</strain>
    </source>
</reference>
<feature type="domain" description="Reverse transcriptase" evidence="3">
    <location>
        <begin position="1"/>
        <end position="301"/>
    </location>
</feature>
<dbReference type="GeneID" id="8591055"/>
<dbReference type="GO" id="GO:0003677">
    <property type="term" value="F:DNA binding"/>
    <property type="evidence" value="ECO:0007669"/>
    <property type="project" value="InterPro"/>
</dbReference>
<dbReference type="Gene3D" id="1.10.443.10">
    <property type="entry name" value="Intergrase catalytic core"/>
    <property type="match status" value="1"/>
</dbReference>
<accession>A8Y110</accession>